<dbReference type="InterPro" id="IPR002347">
    <property type="entry name" value="SDR_fam"/>
</dbReference>
<feature type="domain" description="Ketoreductase" evidence="3">
    <location>
        <begin position="8"/>
        <end position="176"/>
    </location>
</feature>
<organism evidence="4">
    <name type="scientific">Alloyangia sp. H15</name>
    <dbReference type="NCBI Taxonomy" id="3029062"/>
    <lineage>
        <taxon>Bacteria</taxon>
        <taxon>Pseudomonadati</taxon>
        <taxon>Pseudomonadota</taxon>
        <taxon>Alphaproteobacteria</taxon>
        <taxon>Rhodobacterales</taxon>
        <taxon>Roseobacteraceae</taxon>
        <taxon>Alloyangia</taxon>
    </lineage>
</organism>
<accession>A0AAU8ASB1</accession>
<dbReference type="EMBL" id="CP123388">
    <property type="protein sequence ID" value="XCC97567.1"/>
    <property type="molecule type" value="Genomic_DNA"/>
</dbReference>
<dbReference type="GO" id="GO:0016616">
    <property type="term" value="F:oxidoreductase activity, acting on the CH-OH group of donors, NAD or NADP as acceptor"/>
    <property type="evidence" value="ECO:0007669"/>
    <property type="project" value="TreeGrafter"/>
</dbReference>
<dbReference type="PRINTS" id="PR00081">
    <property type="entry name" value="GDHRDH"/>
</dbReference>
<dbReference type="FunFam" id="3.40.50.720:FF:000084">
    <property type="entry name" value="Short-chain dehydrogenase reductase"/>
    <property type="match status" value="1"/>
</dbReference>
<dbReference type="PANTHER" id="PTHR42760:SF133">
    <property type="entry name" value="3-OXOACYL-[ACYL-CARRIER-PROTEIN] REDUCTASE"/>
    <property type="match status" value="1"/>
</dbReference>
<dbReference type="PRINTS" id="PR00080">
    <property type="entry name" value="SDRFAMILY"/>
</dbReference>
<evidence type="ECO:0000313" key="4">
    <source>
        <dbReference type="EMBL" id="XCC97567.1"/>
    </source>
</evidence>
<dbReference type="Gene3D" id="3.40.50.720">
    <property type="entry name" value="NAD(P)-binding Rossmann-like Domain"/>
    <property type="match status" value="1"/>
</dbReference>
<reference evidence="4" key="1">
    <citation type="submission" date="2023-02" db="EMBL/GenBank/DDBJ databases">
        <title>Description and genomic characterization of Salipiger bruguierae sp. nov., isolated from the sediment of mangrove plant Bruguiera sexangula.</title>
        <authorList>
            <person name="Long M."/>
        </authorList>
    </citation>
    <scope>NUCLEOTIDE SEQUENCE</scope>
    <source>
        <strain evidence="4">H15</strain>
        <plasmid evidence="4">unnamed3</plasmid>
    </source>
</reference>
<dbReference type="InterPro" id="IPR020904">
    <property type="entry name" value="Sc_DH/Rdtase_CS"/>
</dbReference>
<evidence type="ECO:0000259" key="3">
    <source>
        <dbReference type="SMART" id="SM00822"/>
    </source>
</evidence>
<dbReference type="InterPro" id="IPR036291">
    <property type="entry name" value="NAD(P)-bd_dom_sf"/>
</dbReference>
<dbReference type="PROSITE" id="PS00061">
    <property type="entry name" value="ADH_SHORT"/>
    <property type="match status" value="1"/>
</dbReference>
<comment type="similarity">
    <text evidence="1">Belongs to the short-chain dehydrogenases/reductases (SDR) family.</text>
</comment>
<sequence>MTGALSGEIALVTGGSRGIGRAMALALRAEGARVAVAHPDDPAAADLPADILQIAADVTSEAEVVALFATLKVRLGPASLVFANAGILDEAPLRETSAESFDRVLAVNLRGAFLTAREAARQMVRGRIVFTASDLGFLGAAQTVAYAASKGGIIAMTRSLARELGPEILVNAIAPGPVETDMTAGMSPEAVARDLATPLGRFGRPEEIAAMAVFLAGPGAGFITGQVFGVNGGSAMY</sequence>
<name>A0AAU8ASB1_9RHOB</name>
<dbReference type="SUPFAM" id="SSF51735">
    <property type="entry name" value="NAD(P)-binding Rossmann-fold domains"/>
    <property type="match status" value="1"/>
</dbReference>
<dbReference type="AlphaFoldDB" id="A0AAU8ASB1"/>
<dbReference type="InterPro" id="IPR057326">
    <property type="entry name" value="KR_dom"/>
</dbReference>
<keyword evidence="2" id="KW-0560">Oxidoreductase</keyword>
<evidence type="ECO:0000256" key="1">
    <source>
        <dbReference type="ARBA" id="ARBA00006484"/>
    </source>
</evidence>
<protein>
    <submittedName>
        <fullName evidence="4">SDR family oxidoreductase</fullName>
    </submittedName>
</protein>
<dbReference type="SMART" id="SM00822">
    <property type="entry name" value="PKS_KR"/>
    <property type="match status" value="1"/>
</dbReference>
<proteinExistence type="inferred from homology"/>
<evidence type="ECO:0000256" key="2">
    <source>
        <dbReference type="ARBA" id="ARBA00023002"/>
    </source>
</evidence>
<geneLocation type="plasmid" evidence="4">
    <name>unnamed3</name>
</geneLocation>
<dbReference type="RefSeq" id="WP_353476456.1">
    <property type="nucleotide sequence ID" value="NZ_CP123388.1"/>
</dbReference>
<dbReference type="Pfam" id="PF13561">
    <property type="entry name" value="adh_short_C2"/>
    <property type="match status" value="1"/>
</dbReference>
<gene>
    <name evidence="4" type="ORF">PVT71_26420</name>
</gene>
<dbReference type="PANTHER" id="PTHR42760">
    <property type="entry name" value="SHORT-CHAIN DEHYDROGENASES/REDUCTASES FAMILY MEMBER"/>
    <property type="match status" value="1"/>
</dbReference>
<keyword evidence="4" id="KW-0614">Plasmid</keyword>